<organism evidence="2 3">
    <name type="scientific">Ustilago trichophora</name>
    <dbReference type="NCBI Taxonomy" id="86804"/>
    <lineage>
        <taxon>Eukaryota</taxon>
        <taxon>Fungi</taxon>
        <taxon>Dikarya</taxon>
        <taxon>Basidiomycota</taxon>
        <taxon>Ustilaginomycotina</taxon>
        <taxon>Ustilaginomycetes</taxon>
        <taxon>Ustilaginales</taxon>
        <taxon>Ustilaginaceae</taxon>
        <taxon>Ustilago</taxon>
    </lineage>
</organism>
<dbReference type="Gene3D" id="1.10.8.10">
    <property type="entry name" value="DNA helicase RuvA subunit, C-terminal domain"/>
    <property type="match status" value="1"/>
</dbReference>
<dbReference type="SUPFAM" id="SSF46934">
    <property type="entry name" value="UBA-like"/>
    <property type="match status" value="1"/>
</dbReference>
<dbReference type="PROSITE" id="PS50330">
    <property type="entry name" value="UIM"/>
    <property type="match status" value="1"/>
</dbReference>
<sequence length="809" mass="87239">MSDRPALVQQVTAITGCNDLQAEVVLERCNWDVERAVNSYFDDPPPESTIQNASTAVVPFQGGSDTQSGVSGWDVPNNPAYGPPPGNPPTSSHGWSQDTKDLTNDADDDDLRRAMQASLQEHQSQQTYRPPAPSSTVGIDDIDLVDTSSRLPTRADIRAMFDEDDEMPSTAQVEQRAAPKHGYRLRAGGWDKLGEQGGTEEVSENDIGLSEDEQLRQALEASVQSHHDLLQSNGSGARTPALPQHLEPDLESRRAPGAPIAMVAPFASLEVVAALLQALYAAPPVRRAYLAARPNDQRGSDFANYWKGAPPTDSSDAIAQPALEAHFELAQRIQTLFAFTQLSQRPLCVIKDVTSLTPSEVVARSVDHSSPVKVASLYYEFLVESFTKHVAAVSDLILNNPTAEPVQTDALWMTDAIFLSSGAAALASPASPRANGFQDQTQAALPKVEQQRSFIQLRHDSVNSDTYSCLRAALASDGEGALLTRTAHTISMGVDHALPTADGGPSPFTINERIHLDSLMWDRRQGVRLDAELHDLEMVRLDAMRQDLEARKRKLVGDGGRPLKEVLSGAKRYFGEIASAGDGTDAIRSSSLAEATPQISKILEAVEADVAATDQLIAKIRAQTDAKRALVAERAKREASNPEWTQLAYDLVAVLCHEGGRCASLVKQPDGTWWKISGGRAVQVDREDVVMGRPQDPSLSVFWVVYARAEGEMSSVEETAEAEGQLIEEVTKAAIADDNLTYESELLSLIRSDAATPSSTEEDVAVSIKRAGESPSVATAVEPDAGDITMTVPPSSDILEEAPKSHPTG</sequence>
<evidence type="ECO:0000313" key="2">
    <source>
        <dbReference type="EMBL" id="SPO24235.1"/>
    </source>
</evidence>
<feature type="region of interest" description="Disordered" evidence="1">
    <location>
        <begin position="59"/>
        <end position="106"/>
    </location>
</feature>
<dbReference type="SMART" id="SM00726">
    <property type="entry name" value="UIM"/>
    <property type="match status" value="2"/>
</dbReference>
<dbReference type="PROSITE" id="PS51257">
    <property type="entry name" value="PROKAR_LIPOPROTEIN"/>
    <property type="match status" value="1"/>
</dbReference>
<dbReference type="PANTHER" id="PTHR39597:SF1">
    <property type="entry name" value="UBA DOMAIN-CONTAINING PROTEIN RUP1"/>
    <property type="match status" value="1"/>
</dbReference>
<feature type="region of interest" description="Disordered" evidence="1">
    <location>
        <begin position="188"/>
        <end position="207"/>
    </location>
</feature>
<dbReference type="Pfam" id="PF02809">
    <property type="entry name" value="UIM"/>
    <property type="match status" value="2"/>
</dbReference>
<dbReference type="InterPro" id="IPR003903">
    <property type="entry name" value="UIM_dom"/>
</dbReference>
<dbReference type="EMBL" id="OOIN01000007">
    <property type="protein sequence ID" value="SPO24235.1"/>
    <property type="molecule type" value="Genomic_DNA"/>
</dbReference>
<name>A0A5C3E1X9_9BASI</name>
<dbReference type="InterPro" id="IPR038765">
    <property type="entry name" value="Papain-like_cys_pep_sf"/>
</dbReference>
<feature type="region of interest" description="Disordered" evidence="1">
    <location>
        <begin position="772"/>
        <end position="809"/>
    </location>
</feature>
<dbReference type="Pfam" id="PF14555">
    <property type="entry name" value="UBA_4"/>
    <property type="match status" value="1"/>
</dbReference>
<evidence type="ECO:0000256" key="1">
    <source>
        <dbReference type="SAM" id="MobiDB-lite"/>
    </source>
</evidence>
<accession>A0A5C3E1X9</accession>
<feature type="compositionally biased region" description="Polar residues" evidence="1">
    <location>
        <begin position="118"/>
        <end position="128"/>
    </location>
</feature>
<gene>
    <name evidence="2" type="ORF">UTRI_03503</name>
</gene>
<proteinExistence type="predicted"/>
<dbReference type="InterPro" id="IPR055335">
    <property type="entry name" value="Ucp6/RUP1"/>
</dbReference>
<keyword evidence="3" id="KW-1185">Reference proteome</keyword>
<dbReference type="OrthoDB" id="443682at2759"/>
<dbReference type="SUPFAM" id="SSF54001">
    <property type="entry name" value="Cysteine proteinases"/>
    <property type="match status" value="1"/>
</dbReference>
<reference evidence="2 3" key="1">
    <citation type="submission" date="2018-03" db="EMBL/GenBank/DDBJ databases">
        <authorList>
            <person name="Guldener U."/>
        </authorList>
    </citation>
    <scope>NUCLEOTIDE SEQUENCE [LARGE SCALE GENOMIC DNA]</scope>
    <source>
        <strain evidence="2 3">NBRC100155</strain>
    </source>
</reference>
<dbReference type="InterPro" id="IPR009060">
    <property type="entry name" value="UBA-like_sf"/>
</dbReference>
<evidence type="ECO:0000313" key="3">
    <source>
        <dbReference type="Proteomes" id="UP000324022"/>
    </source>
</evidence>
<feature type="region of interest" description="Disordered" evidence="1">
    <location>
        <begin position="118"/>
        <end position="140"/>
    </location>
</feature>
<dbReference type="Proteomes" id="UP000324022">
    <property type="component" value="Unassembled WGS sequence"/>
</dbReference>
<evidence type="ECO:0008006" key="4">
    <source>
        <dbReference type="Google" id="ProtNLM"/>
    </source>
</evidence>
<protein>
    <recommendedName>
        <fullName evidence="4">UBA domain-containing protein</fullName>
    </recommendedName>
</protein>
<dbReference type="PANTHER" id="PTHR39597">
    <property type="entry name" value="UBA DOMAIN-CONTAINING PROTEIN RUP1"/>
    <property type="match status" value="1"/>
</dbReference>
<dbReference type="AlphaFoldDB" id="A0A5C3E1X9"/>